<dbReference type="InterPro" id="IPR005218">
    <property type="entry name" value="Diacylglycerol/lipid_kinase"/>
</dbReference>
<dbReference type="PANTHER" id="PTHR12358:SF54">
    <property type="entry name" value="SPHINGOSINE KINASE RELATED PROTEIN"/>
    <property type="match status" value="1"/>
</dbReference>
<dbReference type="InterPro" id="IPR050187">
    <property type="entry name" value="Lipid_Phosphate_FormReg"/>
</dbReference>
<dbReference type="InterPro" id="IPR017438">
    <property type="entry name" value="ATP-NAD_kinase_N"/>
</dbReference>
<dbReference type="SUPFAM" id="SSF111331">
    <property type="entry name" value="NAD kinase/diacylglycerol kinase-like"/>
    <property type="match status" value="1"/>
</dbReference>
<keyword evidence="5 10" id="KW-0418">Kinase</keyword>
<evidence type="ECO:0000313" key="11">
    <source>
        <dbReference type="Proteomes" id="UP001431693"/>
    </source>
</evidence>
<dbReference type="Pfam" id="PF00781">
    <property type="entry name" value="DAGK_cat"/>
    <property type="match status" value="1"/>
</dbReference>
<dbReference type="Gene3D" id="2.60.200.40">
    <property type="match status" value="1"/>
</dbReference>
<protein>
    <submittedName>
        <fullName evidence="10">Diacylglycerol kinase family lipid kinase</fullName>
    </submittedName>
</protein>
<dbReference type="GO" id="GO:0016301">
    <property type="term" value="F:kinase activity"/>
    <property type="evidence" value="ECO:0007669"/>
    <property type="project" value="UniProtKB-KW"/>
</dbReference>
<evidence type="ECO:0000256" key="3">
    <source>
        <dbReference type="ARBA" id="ARBA00022679"/>
    </source>
</evidence>
<keyword evidence="4" id="KW-0547">Nucleotide-binding</keyword>
<comment type="caution">
    <text evidence="10">The sequence shown here is derived from an EMBL/GenBank/DDBJ whole genome shotgun (WGS) entry which is preliminary data.</text>
</comment>
<evidence type="ECO:0000256" key="4">
    <source>
        <dbReference type="ARBA" id="ARBA00022741"/>
    </source>
</evidence>
<dbReference type="InterPro" id="IPR001206">
    <property type="entry name" value="Diacylglycerol_kinase_cat_dom"/>
</dbReference>
<keyword evidence="3" id="KW-0808">Transferase</keyword>
<dbReference type="InterPro" id="IPR016064">
    <property type="entry name" value="NAD/diacylglycerol_kinase_sf"/>
</dbReference>
<keyword evidence="6" id="KW-0067">ATP-binding</keyword>
<dbReference type="PANTHER" id="PTHR12358">
    <property type="entry name" value="SPHINGOSINE KINASE"/>
    <property type="match status" value="1"/>
</dbReference>
<keyword evidence="7" id="KW-0443">Lipid metabolism</keyword>
<keyword evidence="7" id="KW-0444">Lipid biosynthesis</keyword>
<keyword evidence="8" id="KW-1208">Phospholipid metabolism</keyword>
<evidence type="ECO:0000256" key="5">
    <source>
        <dbReference type="ARBA" id="ARBA00022777"/>
    </source>
</evidence>
<sequence length="341" mass="36834">MAEKTKLGRTLVIANPVSQSGKGREAAEFVDRFLQSFSNATTAYKMVMTSGPGDATGIAAKAQGYDTVIAIGGDGIIHETVNGLMKIKAGSRPAFGVIPIGSGNDYARTLHLALNDPTASLGQVLNGTRMMLDLGLCNGVYFCETLSFGLDAAIALDTMERRKRTGAHGTRLFAESGYDIFRSYTHGWKYTASLDGGKRFSGEEIAFACQVGPTYGGGFKICPEASPVDGKLDLCYNTRMPSKPAALALFARTRLGLHCSSPTVKIETFKHLNVTFDEEPPVQIDGEKMTGRRFEVSVQPQALEVIVPNSFPWNPNRVEPEKLRPMDGLLGTKLSEKVRGE</sequence>
<keyword evidence="11" id="KW-1185">Reference proteome</keyword>
<dbReference type="PROSITE" id="PS50146">
    <property type="entry name" value="DAGK"/>
    <property type="match status" value="1"/>
</dbReference>
<keyword evidence="7" id="KW-0594">Phospholipid biosynthesis</keyword>
<proteinExistence type="inferred from homology"/>
<evidence type="ECO:0000256" key="2">
    <source>
        <dbReference type="ARBA" id="ARBA00005983"/>
    </source>
</evidence>
<comment type="cofactor">
    <cofactor evidence="1">
        <name>Mg(2+)</name>
        <dbReference type="ChEBI" id="CHEBI:18420"/>
    </cofactor>
</comment>
<dbReference type="Gene3D" id="3.40.50.10330">
    <property type="entry name" value="Probable inorganic polyphosphate/atp-NAD kinase, domain 1"/>
    <property type="match status" value="1"/>
</dbReference>
<name>A0ABT6ZHJ1_9ACTN</name>
<comment type="similarity">
    <text evidence="2">Belongs to the diacylglycerol/lipid kinase family.</text>
</comment>
<evidence type="ECO:0000256" key="1">
    <source>
        <dbReference type="ARBA" id="ARBA00001946"/>
    </source>
</evidence>
<gene>
    <name evidence="10" type="ORF">QJ043_00250</name>
</gene>
<dbReference type="InterPro" id="IPR045540">
    <property type="entry name" value="YegS/DAGK_C"/>
</dbReference>
<dbReference type="NCBIfam" id="TIGR00147">
    <property type="entry name" value="YegS/Rv2252/BmrU family lipid kinase"/>
    <property type="match status" value="1"/>
</dbReference>
<feature type="domain" description="DAGKc" evidence="9">
    <location>
        <begin position="5"/>
        <end position="141"/>
    </location>
</feature>
<dbReference type="Pfam" id="PF19279">
    <property type="entry name" value="YegS_C"/>
    <property type="match status" value="1"/>
</dbReference>
<evidence type="ECO:0000256" key="8">
    <source>
        <dbReference type="ARBA" id="ARBA00023264"/>
    </source>
</evidence>
<evidence type="ECO:0000256" key="6">
    <source>
        <dbReference type="ARBA" id="ARBA00022840"/>
    </source>
</evidence>
<dbReference type="SMART" id="SM00046">
    <property type="entry name" value="DAGKc"/>
    <property type="match status" value="1"/>
</dbReference>
<organism evidence="10 11">
    <name type="scientific">Kribbibacterium absianum</name>
    <dbReference type="NCBI Taxonomy" id="3044210"/>
    <lineage>
        <taxon>Bacteria</taxon>
        <taxon>Bacillati</taxon>
        <taxon>Actinomycetota</taxon>
        <taxon>Coriobacteriia</taxon>
        <taxon>Coriobacteriales</taxon>
        <taxon>Kribbibacteriaceae</taxon>
        <taxon>Kribbibacterium</taxon>
    </lineage>
</organism>
<evidence type="ECO:0000259" key="9">
    <source>
        <dbReference type="PROSITE" id="PS50146"/>
    </source>
</evidence>
<evidence type="ECO:0000256" key="7">
    <source>
        <dbReference type="ARBA" id="ARBA00023209"/>
    </source>
</evidence>
<evidence type="ECO:0000313" key="10">
    <source>
        <dbReference type="EMBL" id="MDJ1128521.1"/>
    </source>
</evidence>
<accession>A0ABT6ZHJ1</accession>
<reference evidence="10" key="1">
    <citation type="submission" date="2023-05" db="EMBL/GenBank/DDBJ databases">
        <title>[olsenella] sp. nov., isolated from a pig farm feces dump.</title>
        <authorList>
            <person name="Chang Y.-H."/>
        </authorList>
    </citation>
    <scope>NUCLEOTIDE SEQUENCE</scope>
    <source>
        <strain evidence="10">YH-ols2217</strain>
    </source>
</reference>
<dbReference type="Proteomes" id="UP001431693">
    <property type="component" value="Unassembled WGS sequence"/>
</dbReference>
<dbReference type="EMBL" id="JASJEX010000001">
    <property type="protein sequence ID" value="MDJ1128521.1"/>
    <property type="molecule type" value="Genomic_DNA"/>
</dbReference>
<dbReference type="RefSeq" id="WP_283712165.1">
    <property type="nucleotide sequence ID" value="NZ_JASJEW010000001.1"/>
</dbReference>